<evidence type="ECO:0000313" key="3">
    <source>
        <dbReference type="Proteomes" id="UP000238823"/>
    </source>
</evidence>
<sequence length="307" mass="33699">MQIAASSAKHGKTKLADQLRTLVDEARTQRSLHVGPARPVPIARPARDLAGLLCASYPETRLGDMVLTDELRQAIERVIAEYRARDRLRGHGLAPRAKLLLVGPPGCGKTMTASVLAGECRLPLMTVQLHALITKYMGETAAKLHLIFEAMESTAGVYLFDEFDAIGSTRSTTQDVGEIRRVLNSFLQFLEQHDSDSIVVAATNLLPMLDDALFRRFDAVLHYDLPAPQHVRPLIENRLSAFVTKRLTWKRIVAAAEGLSHAEIVRAAQESAKDAVLADTDTVTTKDLVRALTERTAYRTVAVSSSP</sequence>
<dbReference type="InterPro" id="IPR003593">
    <property type="entry name" value="AAA+_ATPase"/>
</dbReference>
<accession>A0A2S9YUN3</accession>
<evidence type="ECO:0000259" key="1">
    <source>
        <dbReference type="SMART" id="SM00382"/>
    </source>
</evidence>
<keyword evidence="2" id="KW-0645">Protease</keyword>
<dbReference type="Gene3D" id="3.40.50.300">
    <property type="entry name" value="P-loop containing nucleotide triphosphate hydrolases"/>
    <property type="match status" value="1"/>
</dbReference>
<dbReference type="InterPro" id="IPR050168">
    <property type="entry name" value="AAA_ATPase_domain"/>
</dbReference>
<dbReference type="InterPro" id="IPR003959">
    <property type="entry name" value="ATPase_AAA_core"/>
</dbReference>
<keyword evidence="2" id="KW-0378">Hydrolase</keyword>
<dbReference type="SMART" id="SM00382">
    <property type="entry name" value="AAA"/>
    <property type="match status" value="1"/>
</dbReference>
<feature type="domain" description="AAA+ ATPase" evidence="1">
    <location>
        <begin position="95"/>
        <end position="227"/>
    </location>
</feature>
<organism evidence="2 3">
    <name type="scientific">Enhygromyxa salina</name>
    <dbReference type="NCBI Taxonomy" id="215803"/>
    <lineage>
        <taxon>Bacteria</taxon>
        <taxon>Pseudomonadati</taxon>
        <taxon>Myxococcota</taxon>
        <taxon>Polyangia</taxon>
        <taxon>Nannocystales</taxon>
        <taxon>Nannocystaceae</taxon>
        <taxon>Enhygromyxa</taxon>
    </lineage>
</organism>
<dbReference type="Pfam" id="PF00004">
    <property type="entry name" value="AAA"/>
    <property type="match status" value="1"/>
</dbReference>
<dbReference type="EC" id="3.4.24.-" evidence="2"/>
<dbReference type="PANTHER" id="PTHR23077">
    <property type="entry name" value="AAA-FAMILY ATPASE"/>
    <property type="match status" value="1"/>
</dbReference>
<dbReference type="CDD" id="cd19481">
    <property type="entry name" value="RecA-like_protease"/>
    <property type="match status" value="1"/>
</dbReference>
<dbReference type="EMBL" id="PVNL01000035">
    <property type="protein sequence ID" value="PRQ08821.1"/>
    <property type="molecule type" value="Genomic_DNA"/>
</dbReference>
<dbReference type="GO" id="GO:0008237">
    <property type="term" value="F:metallopeptidase activity"/>
    <property type="evidence" value="ECO:0007669"/>
    <property type="project" value="UniProtKB-KW"/>
</dbReference>
<dbReference type="GO" id="GO:0005524">
    <property type="term" value="F:ATP binding"/>
    <property type="evidence" value="ECO:0007669"/>
    <property type="project" value="InterPro"/>
</dbReference>
<dbReference type="GO" id="GO:0006508">
    <property type="term" value="P:proteolysis"/>
    <property type="evidence" value="ECO:0007669"/>
    <property type="project" value="UniProtKB-KW"/>
</dbReference>
<dbReference type="InterPro" id="IPR027417">
    <property type="entry name" value="P-loop_NTPase"/>
</dbReference>
<dbReference type="GO" id="GO:0016887">
    <property type="term" value="F:ATP hydrolysis activity"/>
    <property type="evidence" value="ECO:0007669"/>
    <property type="project" value="InterPro"/>
</dbReference>
<dbReference type="Proteomes" id="UP000238823">
    <property type="component" value="Unassembled WGS sequence"/>
</dbReference>
<dbReference type="PANTHER" id="PTHR23077:SF198">
    <property type="entry name" value="ATP-DEPENDENT ZINC METALLOPROTEASE FTSH"/>
    <property type="match status" value="1"/>
</dbReference>
<dbReference type="AlphaFoldDB" id="A0A2S9YUN3"/>
<proteinExistence type="predicted"/>
<dbReference type="SUPFAM" id="SSF52540">
    <property type="entry name" value="P-loop containing nucleoside triphosphate hydrolases"/>
    <property type="match status" value="1"/>
</dbReference>
<keyword evidence="2" id="KW-0482">Metalloprotease</keyword>
<evidence type="ECO:0000313" key="2">
    <source>
        <dbReference type="EMBL" id="PRQ08821.1"/>
    </source>
</evidence>
<comment type="caution">
    <text evidence="2">The sequence shown here is derived from an EMBL/GenBank/DDBJ whole genome shotgun (WGS) entry which is preliminary data.</text>
</comment>
<gene>
    <name evidence="2" type="primary">ftsH_1</name>
    <name evidence="2" type="ORF">ENSA7_14530</name>
</gene>
<name>A0A2S9YUN3_9BACT</name>
<protein>
    <submittedName>
        <fullName evidence="2">ATP-dependent zinc metalloprotease FtsH</fullName>
        <ecNumber evidence="2">3.4.24.-</ecNumber>
    </submittedName>
</protein>
<reference evidence="2 3" key="1">
    <citation type="submission" date="2018-03" db="EMBL/GenBank/DDBJ databases">
        <title>Draft Genome Sequences of the Obligatory Marine Myxobacteria Enhygromyxa salina SWB007.</title>
        <authorList>
            <person name="Poehlein A."/>
            <person name="Moghaddam J.A."/>
            <person name="Harms H."/>
            <person name="Alanjari M."/>
            <person name="Koenig G.M."/>
            <person name="Daniel R."/>
            <person name="Schaeberle T.F."/>
        </authorList>
    </citation>
    <scope>NUCLEOTIDE SEQUENCE [LARGE SCALE GENOMIC DNA]</scope>
    <source>
        <strain evidence="2 3">SWB007</strain>
    </source>
</reference>